<keyword evidence="3 4" id="KW-0413">Isomerase</keyword>
<name>A5W6Y1_PSEP1</name>
<feature type="active site" description="Nucleophile" evidence="4">
    <location>
        <position position="116"/>
    </location>
</feature>
<feature type="binding site" evidence="4">
    <location>
        <position position="174"/>
    </location>
    <ligand>
        <name>substrate</name>
    </ligand>
</feature>
<dbReference type="Gene3D" id="3.30.70.580">
    <property type="entry name" value="Pseudouridine synthase I, catalytic domain, N-terminal subdomain"/>
    <property type="match status" value="1"/>
</dbReference>
<feature type="compositionally biased region" description="Basic and acidic residues" evidence="6">
    <location>
        <begin position="9"/>
        <end position="18"/>
    </location>
</feature>
<feature type="domain" description="Pseudouridine synthase I TruA alpha/beta" evidence="7">
    <location>
        <begin position="207"/>
        <end position="309"/>
    </location>
</feature>
<evidence type="ECO:0000256" key="6">
    <source>
        <dbReference type="SAM" id="MobiDB-lite"/>
    </source>
</evidence>
<evidence type="ECO:0000256" key="4">
    <source>
        <dbReference type="HAMAP-Rule" id="MF_00171"/>
    </source>
</evidence>
<dbReference type="EC" id="5.4.99.12" evidence="4"/>
<dbReference type="InterPro" id="IPR020103">
    <property type="entry name" value="PsdUridine_synth_cat_dom_sf"/>
</dbReference>
<dbReference type="Gene3D" id="3.30.70.660">
    <property type="entry name" value="Pseudouridine synthase I, catalytic domain, C-terminal subdomain"/>
    <property type="match status" value="1"/>
</dbReference>
<dbReference type="GO" id="GO:0031119">
    <property type="term" value="P:tRNA pseudouridine synthesis"/>
    <property type="evidence" value="ECO:0007669"/>
    <property type="project" value="UniProtKB-UniRule"/>
</dbReference>
<comment type="caution">
    <text evidence="4">Lacks conserved residue(s) required for the propagation of feature annotation.</text>
</comment>
<organism evidence="8">
    <name type="scientific">Pseudomonas putida (strain ATCC 700007 / DSM 6899 / JCM 31910 / BCRC 17059 / LMG 24140 / F1)</name>
    <dbReference type="NCBI Taxonomy" id="351746"/>
    <lineage>
        <taxon>Bacteria</taxon>
        <taxon>Pseudomonadati</taxon>
        <taxon>Pseudomonadota</taxon>
        <taxon>Gammaproteobacteria</taxon>
        <taxon>Pseudomonadales</taxon>
        <taxon>Pseudomonadaceae</taxon>
        <taxon>Pseudomonas</taxon>
    </lineage>
</organism>
<evidence type="ECO:0000256" key="5">
    <source>
        <dbReference type="RuleBase" id="RU003792"/>
    </source>
</evidence>
<gene>
    <name evidence="4" type="primary">truA</name>
    <name evidence="8" type="ordered locus">Pput_3767</name>
</gene>
<dbReference type="SUPFAM" id="SSF55120">
    <property type="entry name" value="Pseudouridine synthase"/>
    <property type="match status" value="1"/>
</dbReference>
<evidence type="ECO:0000313" key="8">
    <source>
        <dbReference type="EMBL" id="ABQ79891.1"/>
    </source>
</evidence>
<dbReference type="InterPro" id="IPR020094">
    <property type="entry name" value="TruA/RsuA/RluB/E/F_N"/>
</dbReference>
<dbReference type="InterPro" id="IPR020097">
    <property type="entry name" value="PsdUridine_synth_TruA_a/b_dom"/>
</dbReference>
<dbReference type="HAMAP" id="MF_00171">
    <property type="entry name" value="TruA"/>
    <property type="match status" value="1"/>
</dbReference>
<comment type="similarity">
    <text evidence="1 4 5">Belongs to the tRNA pseudouridine synthase TruA family.</text>
</comment>
<protein>
    <recommendedName>
        <fullName evidence="4">tRNA pseudouridine synthase A</fullName>
        <ecNumber evidence="4">5.4.99.12</ecNumber>
    </recommendedName>
    <alternativeName>
        <fullName evidence="4">tRNA pseudouridine(38-40) synthase</fullName>
    </alternativeName>
    <alternativeName>
        <fullName evidence="4">tRNA pseudouridylate synthase I</fullName>
    </alternativeName>
    <alternativeName>
        <fullName evidence="4">tRNA-uridine isomerase I</fullName>
    </alternativeName>
</protein>
<dbReference type="GO" id="GO:0003723">
    <property type="term" value="F:RNA binding"/>
    <property type="evidence" value="ECO:0007669"/>
    <property type="project" value="InterPro"/>
</dbReference>
<dbReference type="HOGENOM" id="CLU_014673_0_2_6"/>
<feature type="region of interest" description="Disordered" evidence="6">
    <location>
        <begin position="1"/>
        <end position="21"/>
    </location>
</feature>
<dbReference type="KEGG" id="ppf:Pput_3767"/>
<dbReference type="InterPro" id="IPR020095">
    <property type="entry name" value="PsdUridine_synth_TruA_C"/>
</dbReference>
<sequence length="332" mass="37151">MQAGQASWRADRAREEARTCSAQPPAALRGCRCRYNPRHSVHPTGFMLLDIIDTATAESAAEGYSRIALGVEYKGARYRGWQRQASGVPSVQQALEQALSKVANEPISVVCAGRTDAGVHGCGQVVHFDTRAVRDERAWTMGTNFNLPHDISVVWSRPMPADFHARFKACARRYRYVIYNDPIRPAHLAEEVTWNHRPLDVDRMAEAAQFLLGTHDFSAFRASQCQAKSPIKHIYHLRVTRHGQMIVLDVRATAFLHHMVRNIAGVLMAIGAGERPVAWAREVLEGRNRREGGVTAHPYGLYLVQVEYPEAFALPKRYIGPHFLSGYEALAD</sequence>
<comment type="subunit">
    <text evidence="4">Homodimer.</text>
</comment>
<accession>A5W6Y1</accession>
<dbReference type="FunFam" id="3.30.70.580:FF:000001">
    <property type="entry name" value="tRNA pseudouridine synthase A"/>
    <property type="match status" value="1"/>
</dbReference>
<comment type="catalytic activity">
    <reaction evidence="4 5">
        <text>uridine(38/39/40) in tRNA = pseudouridine(38/39/40) in tRNA</text>
        <dbReference type="Rhea" id="RHEA:22376"/>
        <dbReference type="Rhea" id="RHEA-COMP:10085"/>
        <dbReference type="Rhea" id="RHEA-COMP:10087"/>
        <dbReference type="ChEBI" id="CHEBI:65314"/>
        <dbReference type="ChEBI" id="CHEBI:65315"/>
        <dbReference type="EC" id="5.4.99.12"/>
    </reaction>
</comment>
<proteinExistence type="inferred from homology"/>
<evidence type="ECO:0000256" key="1">
    <source>
        <dbReference type="ARBA" id="ARBA00009375"/>
    </source>
</evidence>
<dbReference type="GO" id="GO:0160147">
    <property type="term" value="F:tRNA pseudouridine(38-40) synthase activity"/>
    <property type="evidence" value="ECO:0007669"/>
    <property type="project" value="UniProtKB-EC"/>
</dbReference>
<feature type="domain" description="Pseudouridine synthase I TruA alpha/beta" evidence="7">
    <location>
        <begin position="72"/>
        <end position="167"/>
    </location>
</feature>
<dbReference type="PANTHER" id="PTHR11142">
    <property type="entry name" value="PSEUDOURIDYLATE SYNTHASE"/>
    <property type="match status" value="1"/>
</dbReference>
<dbReference type="PANTHER" id="PTHR11142:SF0">
    <property type="entry name" value="TRNA PSEUDOURIDINE SYNTHASE-LIKE 1"/>
    <property type="match status" value="1"/>
</dbReference>
<dbReference type="AlphaFoldDB" id="A5W6Y1"/>
<keyword evidence="2 4" id="KW-0819">tRNA processing</keyword>
<dbReference type="Pfam" id="PF01416">
    <property type="entry name" value="PseudoU_synth_1"/>
    <property type="match status" value="2"/>
</dbReference>
<dbReference type="EMBL" id="CP000712">
    <property type="protein sequence ID" value="ABQ79891.1"/>
    <property type="molecule type" value="Genomic_DNA"/>
</dbReference>
<evidence type="ECO:0000259" key="7">
    <source>
        <dbReference type="Pfam" id="PF01416"/>
    </source>
</evidence>
<dbReference type="CDD" id="cd02570">
    <property type="entry name" value="PseudoU_synth_EcTruA"/>
    <property type="match status" value="1"/>
</dbReference>
<dbReference type="NCBIfam" id="TIGR00071">
    <property type="entry name" value="hisT_truA"/>
    <property type="match status" value="1"/>
</dbReference>
<comment type="function">
    <text evidence="4">Formation of pseudouridine at positions 38, 39 and 40 in the anticodon stem and loop of transfer RNAs.</text>
</comment>
<dbReference type="eggNOG" id="COG0101">
    <property type="taxonomic scope" value="Bacteria"/>
</dbReference>
<reference evidence="8" key="1">
    <citation type="submission" date="2007-05" db="EMBL/GenBank/DDBJ databases">
        <title>Complete sequence of Pseudomonas putida F1.</title>
        <authorList>
            <consortium name="US DOE Joint Genome Institute"/>
            <person name="Copeland A."/>
            <person name="Lucas S."/>
            <person name="Lapidus A."/>
            <person name="Barry K."/>
            <person name="Detter J.C."/>
            <person name="Glavina del Rio T."/>
            <person name="Hammon N."/>
            <person name="Israni S."/>
            <person name="Dalin E."/>
            <person name="Tice H."/>
            <person name="Pitluck S."/>
            <person name="Chain P."/>
            <person name="Malfatti S."/>
            <person name="Shin M."/>
            <person name="Vergez L."/>
            <person name="Schmutz J."/>
            <person name="Larimer F."/>
            <person name="Land M."/>
            <person name="Hauser L."/>
            <person name="Kyrpides N."/>
            <person name="Lykidis A."/>
            <person name="Parales R."/>
            <person name="Richardson P."/>
        </authorList>
    </citation>
    <scope>NUCLEOTIDE SEQUENCE [LARGE SCALE GENOMIC DNA]</scope>
    <source>
        <strain evidence="8">F1</strain>
    </source>
</reference>
<evidence type="ECO:0000256" key="2">
    <source>
        <dbReference type="ARBA" id="ARBA00022694"/>
    </source>
</evidence>
<evidence type="ECO:0000256" key="3">
    <source>
        <dbReference type="ARBA" id="ARBA00023235"/>
    </source>
</evidence>
<dbReference type="InterPro" id="IPR001406">
    <property type="entry name" value="PsdUridine_synth_TruA"/>
</dbReference>